<feature type="region of interest" description="Disordered" evidence="1">
    <location>
        <begin position="138"/>
        <end position="161"/>
    </location>
</feature>
<evidence type="ECO:0000313" key="4">
    <source>
        <dbReference type="Proteomes" id="UP000198211"/>
    </source>
</evidence>
<accession>A0A225WU69</accession>
<feature type="chain" id="PRO_5013030897" evidence="2">
    <location>
        <begin position="22"/>
        <end position="161"/>
    </location>
</feature>
<keyword evidence="4" id="KW-1185">Reference proteome</keyword>
<dbReference type="EMBL" id="NBNE01000248">
    <property type="protein sequence ID" value="OWZ21195.1"/>
    <property type="molecule type" value="Genomic_DNA"/>
</dbReference>
<evidence type="ECO:0000256" key="2">
    <source>
        <dbReference type="SAM" id="SignalP"/>
    </source>
</evidence>
<dbReference type="Proteomes" id="UP000198211">
    <property type="component" value="Unassembled WGS sequence"/>
</dbReference>
<gene>
    <name evidence="3" type="ORF">PHMEG_0004288</name>
</gene>
<dbReference type="AlphaFoldDB" id="A0A225WU69"/>
<protein>
    <submittedName>
        <fullName evidence="3">Uncharacterized protein</fullName>
    </submittedName>
</protein>
<evidence type="ECO:0000256" key="1">
    <source>
        <dbReference type="SAM" id="MobiDB-lite"/>
    </source>
</evidence>
<name>A0A225WU69_9STRA</name>
<feature type="signal peptide" evidence="2">
    <location>
        <begin position="1"/>
        <end position="21"/>
    </location>
</feature>
<sequence>MARDSKSLTLVAVLIVSVVQALSTKMGIWVYTGPSWYSPEWSMKYSYTQKCYTFNSCLAKKAIGASWNRISAAKAIVFYDKEDCQGTKLISHTFPWGKLMFPFKNGAKSFMVWSDGMYATRGISHECMERASINQTNTTASGSSAHAGDGFMQLSESGINV</sequence>
<reference evidence="4" key="1">
    <citation type="submission" date="2017-03" db="EMBL/GenBank/DDBJ databases">
        <title>Phytopthora megakarya and P. palmivora, two closely related causual agents of cacao black pod achieved similar genome size and gene model numbers by different mechanisms.</title>
        <authorList>
            <person name="Ali S."/>
            <person name="Shao J."/>
            <person name="Larry D.J."/>
            <person name="Kronmiller B."/>
            <person name="Shen D."/>
            <person name="Strem M.D."/>
            <person name="Melnick R.L."/>
            <person name="Guiltinan M.J."/>
            <person name="Tyler B.M."/>
            <person name="Meinhardt L.W."/>
            <person name="Bailey B.A."/>
        </authorList>
    </citation>
    <scope>NUCLEOTIDE SEQUENCE [LARGE SCALE GENOMIC DNA]</scope>
    <source>
        <strain evidence="4">zdho120</strain>
    </source>
</reference>
<evidence type="ECO:0000313" key="3">
    <source>
        <dbReference type="EMBL" id="OWZ21195.1"/>
    </source>
</evidence>
<organism evidence="3 4">
    <name type="scientific">Phytophthora megakarya</name>
    <dbReference type="NCBI Taxonomy" id="4795"/>
    <lineage>
        <taxon>Eukaryota</taxon>
        <taxon>Sar</taxon>
        <taxon>Stramenopiles</taxon>
        <taxon>Oomycota</taxon>
        <taxon>Peronosporomycetes</taxon>
        <taxon>Peronosporales</taxon>
        <taxon>Peronosporaceae</taxon>
        <taxon>Phytophthora</taxon>
    </lineage>
</organism>
<dbReference type="OrthoDB" id="120273at2759"/>
<comment type="caution">
    <text evidence="3">The sequence shown here is derived from an EMBL/GenBank/DDBJ whole genome shotgun (WGS) entry which is preliminary data.</text>
</comment>
<keyword evidence="2" id="KW-0732">Signal</keyword>
<proteinExistence type="predicted"/>